<dbReference type="InterPro" id="IPR014756">
    <property type="entry name" value="Ig_E-set"/>
</dbReference>
<dbReference type="AlphaFoldDB" id="X0XJA5"/>
<evidence type="ECO:0000313" key="1">
    <source>
        <dbReference type="EMBL" id="GAG43260.1"/>
    </source>
</evidence>
<dbReference type="Gene3D" id="2.60.40.10">
    <property type="entry name" value="Immunoglobulins"/>
    <property type="match status" value="1"/>
</dbReference>
<sequence length="125" mass="12584">TGITASKDGSWESSFVLPTSTFDGHTVSASGDITKPAVTTTLNTKAKIEELSPVEGAPGDSVSLTGSGFSGNKKLTVTVGGVAVPGNMQTQTNGNVNITFRVPKGSPVGERTLVVTDEGGATNST</sequence>
<reference evidence="1" key="1">
    <citation type="journal article" date="2014" name="Front. Microbiol.">
        <title>High frequency of phylogenetically diverse reductive dehalogenase-homologous genes in deep subseafloor sedimentary metagenomes.</title>
        <authorList>
            <person name="Kawai M."/>
            <person name="Futagami T."/>
            <person name="Toyoda A."/>
            <person name="Takaki Y."/>
            <person name="Nishi S."/>
            <person name="Hori S."/>
            <person name="Arai W."/>
            <person name="Tsubouchi T."/>
            <person name="Morono Y."/>
            <person name="Uchiyama I."/>
            <person name="Ito T."/>
            <person name="Fujiyama A."/>
            <person name="Inagaki F."/>
            <person name="Takami H."/>
        </authorList>
    </citation>
    <scope>NUCLEOTIDE SEQUENCE</scope>
    <source>
        <strain evidence="1">Expedition CK06-06</strain>
    </source>
</reference>
<comment type="caution">
    <text evidence="1">The sequence shown here is derived from an EMBL/GenBank/DDBJ whole genome shotgun (WGS) entry which is preliminary data.</text>
</comment>
<feature type="non-terminal residue" evidence="1">
    <location>
        <position position="1"/>
    </location>
</feature>
<name>X0XJA5_9ZZZZ</name>
<proteinExistence type="predicted"/>
<protein>
    <recommendedName>
        <fullName evidence="2">IPT/TIG domain-containing protein</fullName>
    </recommendedName>
</protein>
<evidence type="ECO:0008006" key="2">
    <source>
        <dbReference type="Google" id="ProtNLM"/>
    </source>
</evidence>
<dbReference type="SUPFAM" id="SSF81296">
    <property type="entry name" value="E set domains"/>
    <property type="match status" value="1"/>
</dbReference>
<dbReference type="EMBL" id="BARS01057831">
    <property type="protein sequence ID" value="GAG43260.1"/>
    <property type="molecule type" value="Genomic_DNA"/>
</dbReference>
<feature type="non-terminal residue" evidence="1">
    <location>
        <position position="125"/>
    </location>
</feature>
<gene>
    <name evidence="1" type="ORF">S01H1_84627</name>
</gene>
<dbReference type="InterPro" id="IPR013783">
    <property type="entry name" value="Ig-like_fold"/>
</dbReference>
<organism evidence="1">
    <name type="scientific">marine sediment metagenome</name>
    <dbReference type="NCBI Taxonomy" id="412755"/>
    <lineage>
        <taxon>unclassified sequences</taxon>
        <taxon>metagenomes</taxon>
        <taxon>ecological metagenomes</taxon>
    </lineage>
</organism>
<accession>X0XJA5</accession>